<reference evidence="6 7" key="1">
    <citation type="submission" date="2019-02" db="EMBL/GenBank/DDBJ databases">
        <title>Deep-cultivation of Planctomycetes and their phenomic and genomic characterization uncovers novel biology.</title>
        <authorList>
            <person name="Wiegand S."/>
            <person name="Jogler M."/>
            <person name="Boedeker C."/>
            <person name="Pinto D."/>
            <person name="Vollmers J."/>
            <person name="Rivas-Marin E."/>
            <person name="Kohn T."/>
            <person name="Peeters S.H."/>
            <person name="Heuer A."/>
            <person name="Rast P."/>
            <person name="Oberbeckmann S."/>
            <person name="Bunk B."/>
            <person name="Jeske O."/>
            <person name="Meyerdierks A."/>
            <person name="Storesund J.E."/>
            <person name="Kallscheuer N."/>
            <person name="Luecker S."/>
            <person name="Lage O.M."/>
            <person name="Pohl T."/>
            <person name="Merkel B.J."/>
            <person name="Hornburger P."/>
            <person name="Mueller R.-W."/>
            <person name="Bruemmer F."/>
            <person name="Labrenz M."/>
            <person name="Spormann A.M."/>
            <person name="Op den Camp H."/>
            <person name="Overmann J."/>
            <person name="Amann R."/>
            <person name="Jetten M.S.M."/>
            <person name="Mascher T."/>
            <person name="Medema M.H."/>
            <person name="Devos D.P."/>
            <person name="Kaster A.-K."/>
            <person name="Ovreas L."/>
            <person name="Rohde M."/>
            <person name="Galperin M.Y."/>
            <person name="Jogler C."/>
        </authorList>
    </citation>
    <scope>NUCLEOTIDE SEQUENCE [LARGE SCALE GENOMIC DNA]</scope>
    <source>
        <strain evidence="6 7">Pan44</strain>
    </source>
</reference>
<dbReference type="RefSeq" id="WP_145027572.1">
    <property type="nucleotide sequence ID" value="NZ_CP036271.1"/>
</dbReference>
<feature type="chain" id="PRO_5022044644" evidence="4">
    <location>
        <begin position="27"/>
        <end position="478"/>
    </location>
</feature>
<dbReference type="OrthoDB" id="9763613at2"/>
<comment type="similarity">
    <text evidence="1">Belongs to the sulfatase family.</text>
</comment>
<dbReference type="InterPro" id="IPR050738">
    <property type="entry name" value="Sulfatase"/>
</dbReference>
<dbReference type="AlphaFoldDB" id="A0A517S9Q8"/>
<dbReference type="InterPro" id="IPR017850">
    <property type="entry name" value="Alkaline_phosphatase_core_sf"/>
</dbReference>
<evidence type="ECO:0000256" key="1">
    <source>
        <dbReference type="ARBA" id="ARBA00008779"/>
    </source>
</evidence>
<protein>
    <submittedName>
        <fullName evidence="6">Arylsulfatase</fullName>
        <ecNumber evidence="6">3.1.6.1</ecNumber>
    </submittedName>
</protein>
<sequence precursor="true">MKLPVWTPVWFLVAVLASLSAAPARAADRPNFLWLIAEDFGPELACYGTKQVFSPNIDALAASGMRYTRAYSTAPVCSASRSAFMTGMYQTTIGAHNHRSHRDDGYQLPAGVKVVTNWFRDAGYFTANVRKLPESFGFKGSGKTDWNFADDGTSFDSDAWNALKEHQPFVAQVNFQETHRQFHAPEKADPALVEIPPYYPDHEITRKDWARYLDAASELDRKVGLILEQLEKDGLAKNTVVVFTADHGQAHVRGKQFCYEEGLHVPLVIRWPPGVAAPEGYQAGTVTDRIVESIDLAPTMLALAGADKPQGMQGQVFLGNKAEPARKYAFGARDRCDETVFRLRTVRDDRYRYIRNFTPERPFLQTNDYKERQYPVWNLLKELHAQGKLTPVQEVLCRPTMPAEELYDLESDPHQIKNLAIFQKPATSEKLTELRGVLEQWIEETNDQGKTLEPPELVAAKGLTKPQDKPKANAKRKK</sequence>
<evidence type="ECO:0000256" key="2">
    <source>
        <dbReference type="ARBA" id="ARBA00022801"/>
    </source>
</evidence>
<dbReference type="InterPro" id="IPR000917">
    <property type="entry name" value="Sulfatase_N"/>
</dbReference>
<organism evidence="6 7">
    <name type="scientific">Caulifigura coniformis</name>
    <dbReference type="NCBI Taxonomy" id="2527983"/>
    <lineage>
        <taxon>Bacteria</taxon>
        <taxon>Pseudomonadati</taxon>
        <taxon>Planctomycetota</taxon>
        <taxon>Planctomycetia</taxon>
        <taxon>Planctomycetales</taxon>
        <taxon>Planctomycetaceae</taxon>
        <taxon>Caulifigura</taxon>
    </lineage>
</organism>
<feature type="region of interest" description="Disordered" evidence="3">
    <location>
        <begin position="445"/>
        <end position="478"/>
    </location>
</feature>
<dbReference type="InParanoid" id="A0A517S9Q8"/>
<dbReference type="PANTHER" id="PTHR42693:SF53">
    <property type="entry name" value="ENDO-4-O-SULFATASE"/>
    <property type="match status" value="1"/>
</dbReference>
<evidence type="ECO:0000313" key="6">
    <source>
        <dbReference type="EMBL" id="QDT52861.1"/>
    </source>
</evidence>
<accession>A0A517S9Q8</accession>
<dbReference type="Proteomes" id="UP000315700">
    <property type="component" value="Chromosome"/>
</dbReference>
<dbReference type="KEGG" id="ccos:Pan44_08740"/>
<dbReference type="SUPFAM" id="SSF53649">
    <property type="entry name" value="Alkaline phosphatase-like"/>
    <property type="match status" value="1"/>
</dbReference>
<evidence type="ECO:0000313" key="7">
    <source>
        <dbReference type="Proteomes" id="UP000315700"/>
    </source>
</evidence>
<keyword evidence="2 6" id="KW-0378">Hydrolase</keyword>
<evidence type="ECO:0000256" key="4">
    <source>
        <dbReference type="SAM" id="SignalP"/>
    </source>
</evidence>
<feature type="signal peptide" evidence="4">
    <location>
        <begin position="1"/>
        <end position="26"/>
    </location>
</feature>
<name>A0A517S9Q8_9PLAN</name>
<dbReference type="PANTHER" id="PTHR42693">
    <property type="entry name" value="ARYLSULFATASE FAMILY MEMBER"/>
    <property type="match status" value="1"/>
</dbReference>
<keyword evidence="4" id="KW-0732">Signal</keyword>
<proteinExistence type="inferred from homology"/>
<evidence type="ECO:0000259" key="5">
    <source>
        <dbReference type="Pfam" id="PF00884"/>
    </source>
</evidence>
<dbReference type="Gene3D" id="3.40.720.10">
    <property type="entry name" value="Alkaline Phosphatase, subunit A"/>
    <property type="match status" value="1"/>
</dbReference>
<dbReference type="EC" id="3.1.6.1" evidence="6"/>
<gene>
    <name evidence="6" type="primary">atsA_6</name>
    <name evidence="6" type="ORF">Pan44_08740</name>
</gene>
<keyword evidence="7" id="KW-1185">Reference proteome</keyword>
<dbReference type="GO" id="GO:0004065">
    <property type="term" value="F:arylsulfatase activity"/>
    <property type="evidence" value="ECO:0007669"/>
    <property type="project" value="UniProtKB-EC"/>
</dbReference>
<dbReference type="EMBL" id="CP036271">
    <property type="protein sequence ID" value="QDT52861.1"/>
    <property type="molecule type" value="Genomic_DNA"/>
</dbReference>
<evidence type="ECO:0000256" key="3">
    <source>
        <dbReference type="SAM" id="MobiDB-lite"/>
    </source>
</evidence>
<dbReference type="Pfam" id="PF00884">
    <property type="entry name" value="Sulfatase"/>
    <property type="match status" value="1"/>
</dbReference>
<feature type="domain" description="Sulfatase N-terminal" evidence="5">
    <location>
        <begin position="30"/>
        <end position="306"/>
    </location>
</feature>
<dbReference type="CDD" id="cd16027">
    <property type="entry name" value="SGSH"/>
    <property type="match status" value="1"/>
</dbReference>